<feature type="non-terminal residue" evidence="1">
    <location>
        <position position="1"/>
    </location>
</feature>
<gene>
    <name evidence="1" type="ORF">SPIL2461_LOCUS21384</name>
</gene>
<name>A0A812XN40_SYMPI</name>
<dbReference type="EMBL" id="CAJNIZ010046193">
    <property type="protein sequence ID" value="CAE7742471.1"/>
    <property type="molecule type" value="Genomic_DNA"/>
</dbReference>
<organism evidence="1 2">
    <name type="scientific">Symbiodinium pilosum</name>
    <name type="common">Dinoflagellate</name>
    <dbReference type="NCBI Taxonomy" id="2952"/>
    <lineage>
        <taxon>Eukaryota</taxon>
        <taxon>Sar</taxon>
        <taxon>Alveolata</taxon>
        <taxon>Dinophyceae</taxon>
        <taxon>Suessiales</taxon>
        <taxon>Symbiodiniaceae</taxon>
        <taxon>Symbiodinium</taxon>
    </lineage>
</organism>
<comment type="caution">
    <text evidence="1">The sequence shown here is derived from an EMBL/GenBank/DDBJ whole genome shotgun (WGS) entry which is preliminary data.</text>
</comment>
<dbReference type="OrthoDB" id="410681at2759"/>
<keyword evidence="2" id="KW-1185">Reference proteome</keyword>
<evidence type="ECO:0000313" key="2">
    <source>
        <dbReference type="Proteomes" id="UP000649617"/>
    </source>
</evidence>
<evidence type="ECO:0000313" key="1">
    <source>
        <dbReference type="EMBL" id="CAE7742471.1"/>
    </source>
</evidence>
<protein>
    <submittedName>
        <fullName evidence="1">Uncharacterized protein</fullName>
    </submittedName>
</protein>
<sequence>MIIEYKFAMICLLMRNAPIATKYAYTSTETWTKFNTEIISDEYKAFQNMLTGWYIIPEKNFQLQAEVAF</sequence>
<dbReference type="Proteomes" id="UP000649617">
    <property type="component" value="Unassembled WGS sequence"/>
</dbReference>
<accession>A0A812XN40</accession>
<dbReference type="AlphaFoldDB" id="A0A812XN40"/>
<reference evidence="1" key="1">
    <citation type="submission" date="2021-02" db="EMBL/GenBank/DDBJ databases">
        <authorList>
            <person name="Dougan E. K."/>
            <person name="Rhodes N."/>
            <person name="Thang M."/>
            <person name="Chan C."/>
        </authorList>
    </citation>
    <scope>NUCLEOTIDE SEQUENCE</scope>
</reference>
<proteinExistence type="predicted"/>